<dbReference type="GO" id="GO:0016757">
    <property type="term" value="F:glycosyltransferase activity"/>
    <property type="evidence" value="ECO:0007669"/>
    <property type="project" value="UniProtKB-KW"/>
</dbReference>
<organism evidence="1 2">
    <name type="scientific">Reinekea marina</name>
    <dbReference type="NCBI Taxonomy" id="1310421"/>
    <lineage>
        <taxon>Bacteria</taxon>
        <taxon>Pseudomonadati</taxon>
        <taxon>Pseudomonadota</taxon>
        <taxon>Gammaproteobacteria</taxon>
        <taxon>Oceanospirillales</taxon>
        <taxon>Saccharospirillaceae</taxon>
        <taxon>Reinekea</taxon>
    </lineage>
</organism>
<dbReference type="PANTHER" id="PTHR21015">
    <property type="entry name" value="UDP-N-ACETYLGLUCOSAMINE--N-ACETYLMURAMYL-(PENTAPEPTIDE) PYROPHOSPHORYL-UNDECAPRENOL N-ACETYLGLUCOSAMINE TRANSFERASE 1"/>
    <property type="match status" value="1"/>
</dbReference>
<dbReference type="PANTHER" id="PTHR21015:SF22">
    <property type="entry name" value="GLYCOSYLTRANSFERASE"/>
    <property type="match status" value="1"/>
</dbReference>
<keyword evidence="1" id="KW-0328">Glycosyltransferase</keyword>
<gene>
    <name evidence="1" type="ORF">ACFOND_13460</name>
</gene>
<sequence length="360" mass="40197">MKILYGVQGTGNGHLTRARAMQKALLAQGIEVDWVFSGRPREEYFGMEVFGDYQCFQGLSFSIKAGQVDPIKTVSQASFTKLLKDVQALKPEQYDLVISDFEPVVAWAAKVKKVSCIGLGHQYAFLHDIPKTKNAFASYAIMKWFAPVSEAIGVHWHHFNQPILPPIIEQQSFSTINDPSSKVALVYLPFESTTEVIKTLNKLPFRFIVHARDIDCGFYGNVHVKGFSVTGFKDSLQACDSVICNAGFELASECIHLGKRLLVKPLAGQVEQLSNAEALKTLGWGDVTDHIDAKSICYFLTTAKATQVRYPDVPKLLASWIKQYPRVELRDIVEMAWSEVDINSQLESTSSPKGVMEWGR</sequence>
<accession>A0ABV7WV16</accession>
<reference evidence="2" key="1">
    <citation type="journal article" date="2019" name="Int. J. Syst. Evol. Microbiol.">
        <title>The Global Catalogue of Microorganisms (GCM) 10K type strain sequencing project: providing services to taxonomists for standard genome sequencing and annotation.</title>
        <authorList>
            <consortium name="The Broad Institute Genomics Platform"/>
            <consortium name="The Broad Institute Genome Sequencing Center for Infectious Disease"/>
            <person name="Wu L."/>
            <person name="Ma J."/>
        </authorList>
    </citation>
    <scope>NUCLEOTIDE SEQUENCE [LARGE SCALE GENOMIC DNA]</scope>
    <source>
        <strain evidence="2">CECT 8288</strain>
    </source>
</reference>
<keyword evidence="1" id="KW-0808">Transferase</keyword>
<name>A0ABV7WV16_9GAMM</name>
<dbReference type="Proteomes" id="UP001595710">
    <property type="component" value="Unassembled WGS sequence"/>
</dbReference>
<proteinExistence type="predicted"/>
<dbReference type="Pfam" id="PF13528">
    <property type="entry name" value="Glyco_trans_1_3"/>
    <property type="match status" value="1"/>
</dbReference>
<protein>
    <submittedName>
        <fullName evidence="1">MJ1255/VC2487 family glycosyltransferase</fullName>
        <ecNumber evidence="1">2.4.-.-</ecNumber>
    </submittedName>
</protein>
<keyword evidence="2" id="KW-1185">Reference proteome</keyword>
<dbReference type="EMBL" id="JBHRYN010000014">
    <property type="protein sequence ID" value="MFC3702646.1"/>
    <property type="molecule type" value="Genomic_DNA"/>
</dbReference>
<dbReference type="SUPFAM" id="SSF53756">
    <property type="entry name" value="UDP-Glycosyltransferase/glycogen phosphorylase"/>
    <property type="match status" value="1"/>
</dbReference>
<dbReference type="RefSeq" id="WP_290283374.1">
    <property type="nucleotide sequence ID" value="NZ_JAUFQI010000001.1"/>
</dbReference>
<dbReference type="InterPro" id="IPR005262">
    <property type="entry name" value="MJ1255-like"/>
</dbReference>
<dbReference type="Gene3D" id="3.40.50.2000">
    <property type="entry name" value="Glycogen Phosphorylase B"/>
    <property type="match status" value="1"/>
</dbReference>
<dbReference type="NCBIfam" id="TIGR00661">
    <property type="entry name" value="MJ1255"/>
    <property type="match status" value="1"/>
</dbReference>
<evidence type="ECO:0000313" key="1">
    <source>
        <dbReference type="EMBL" id="MFC3702646.1"/>
    </source>
</evidence>
<dbReference type="EC" id="2.4.-.-" evidence="1"/>
<comment type="caution">
    <text evidence="1">The sequence shown here is derived from an EMBL/GenBank/DDBJ whole genome shotgun (WGS) entry which is preliminary data.</text>
</comment>
<evidence type="ECO:0000313" key="2">
    <source>
        <dbReference type="Proteomes" id="UP001595710"/>
    </source>
</evidence>